<dbReference type="PANTHER" id="PTHR10083:SF374">
    <property type="entry name" value="BPTI_KUNITZ INHIBITOR DOMAIN-CONTAINING PROTEIN"/>
    <property type="match status" value="1"/>
</dbReference>
<evidence type="ECO:0000256" key="4">
    <source>
        <dbReference type="PROSITE-ProRule" id="PRU00500"/>
    </source>
</evidence>
<comment type="caution">
    <text evidence="4">Lacks conserved residue(s) required for the propagation of feature annotation.</text>
</comment>
<dbReference type="SMART" id="SM01280">
    <property type="entry name" value="Mcm10"/>
    <property type="match status" value="1"/>
</dbReference>
<feature type="domain" description="Thyroglobulin type-1" evidence="8">
    <location>
        <begin position="160"/>
        <end position="224"/>
    </location>
</feature>
<dbReference type="SMART" id="SM00211">
    <property type="entry name" value="TY"/>
    <property type="match status" value="1"/>
</dbReference>
<dbReference type="Pfam" id="PF24863">
    <property type="entry name" value="zf-CCCH_Mcm10"/>
    <property type="match status" value="1"/>
</dbReference>
<dbReference type="Pfam" id="PF00086">
    <property type="entry name" value="Thyroglobulin_1"/>
    <property type="match status" value="1"/>
</dbReference>
<feature type="compositionally biased region" description="Basic and acidic residues" evidence="5">
    <location>
        <begin position="613"/>
        <end position="622"/>
    </location>
</feature>
<dbReference type="SMART" id="SM00131">
    <property type="entry name" value="KU"/>
    <property type="match status" value="10"/>
</dbReference>
<dbReference type="Gene3D" id="4.10.800.10">
    <property type="entry name" value="Thyroglobulin type-1"/>
    <property type="match status" value="1"/>
</dbReference>
<feature type="domain" description="BPTI/Kunitz inhibitor" evidence="7">
    <location>
        <begin position="726"/>
        <end position="776"/>
    </location>
</feature>
<feature type="region of interest" description="Disordered" evidence="5">
    <location>
        <begin position="888"/>
        <end position="907"/>
    </location>
</feature>
<feature type="region of interest" description="Disordered" evidence="5">
    <location>
        <begin position="1667"/>
        <end position="1686"/>
    </location>
</feature>
<dbReference type="InterPro" id="IPR050098">
    <property type="entry name" value="TFPI/VKTCI-like"/>
</dbReference>
<evidence type="ECO:0000256" key="1">
    <source>
        <dbReference type="ARBA" id="ARBA00022690"/>
    </source>
</evidence>
<dbReference type="GO" id="GO:0005615">
    <property type="term" value="C:extracellular space"/>
    <property type="evidence" value="ECO:0007669"/>
    <property type="project" value="TreeGrafter"/>
</dbReference>
<feature type="compositionally biased region" description="Basic and acidic residues" evidence="5">
    <location>
        <begin position="2758"/>
        <end position="2771"/>
    </location>
</feature>
<keyword evidence="6" id="KW-0732">Signal</keyword>
<feature type="disulfide bond" evidence="4">
    <location>
        <begin position="194"/>
        <end position="201"/>
    </location>
</feature>
<evidence type="ECO:0000256" key="2">
    <source>
        <dbReference type="ARBA" id="ARBA00022900"/>
    </source>
</evidence>
<dbReference type="Pfam" id="PF00014">
    <property type="entry name" value="Kunitz_BPTI"/>
    <property type="match status" value="10"/>
</dbReference>
<proteinExistence type="predicted"/>
<evidence type="ECO:0000259" key="8">
    <source>
        <dbReference type="PROSITE" id="PS51162"/>
    </source>
</evidence>
<dbReference type="FunFam" id="4.10.410.10:FF:000002">
    <property type="entry name" value="WAP, follistatin/kazal, immunoglobulin, kunitz and netrin domain-containing 2"/>
    <property type="match status" value="1"/>
</dbReference>
<feature type="compositionally biased region" description="Low complexity" evidence="5">
    <location>
        <begin position="623"/>
        <end position="634"/>
    </location>
</feature>
<feature type="signal peptide" evidence="6">
    <location>
        <begin position="1"/>
        <end position="21"/>
    </location>
</feature>
<dbReference type="PROSITE" id="PS51162">
    <property type="entry name" value="THYROGLOBULIN_1_2"/>
    <property type="match status" value="1"/>
</dbReference>
<feature type="compositionally biased region" description="Polar residues" evidence="5">
    <location>
        <begin position="585"/>
        <end position="603"/>
    </location>
</feature>
<dbReference type="Pfam" id="PF14625">
    <property type="entry name" value="Lustrin_cystein"/>
    <property type="match status" value="4"/>
</dbReference>
<feature type="compositionally biased region" description="Low complexity" evidence="5">
    <location>
        <begin position="893"/>
        <end position="906"/>
    </location>
</feature>
<feature type="region of interest" description="Disordered" evidence="5">
    <location>
        <begin position="102"/>
        <end position="136"/>
    </location>
</feature>
<feature type="compositionally biased region" description="Polar residues" evidence="5">
    <location>
        <begin position="548"/>
        <end position="557"/>
    </location>
</feature>
<feature type="domain" description="BPTI/Kunitz inhibitor" evidence="7">
    <location>
        <begin position="788"/>
        <end position="838"/>
    </location>
</feature>
<dbReference type="SUPFAM" id="SSF57362">
    <property type="entry name" value="BPTI-like"/>
    <property type="match status" value="10"/>
</dbReference>
<feature type="compositionally biased region" description="Basic and acidic residues" evidence="5">
    <location>
        <begin position="434"/>
        <end position="454"/>
    </location>
</feature>
<dbReference type="OrthoDB" id="4473401at2759"/>
<dbReference type="InterPro" id="IPR028150">
    <property type="entry name" value="Lustrin_cystein"/>
</dbReference>
<feature type="region of interest" description="Disordered" evidence="5">
    <location>
        <begin position="430"/>
        <end position="511"/>
    </location>
</feature>
<dbReference type="PROSITE" id="PS00484">
    <property type="entry name" value="THYROGLOBULIN_1_1"/>
    <property type="match status" value="1"/>
</dbReference>
<keyword evidence="1" id="KW-0646">Protease inhibitor</keyword>
<dbReference type="PRINTS" id="PR00759">
    <property type="entry name" value="BASICPTASE"/>
</dbReference>
<dbReference type="PANTHER" id="PTHR10083">
    <property type="entry name" value="KUNITZ-TYPE PROTEASE INHIBITOR-RELATED"/>
    <property type="match status" value="1"/>
</dbReference>
<dbReference type="PROSITE" id="PS50279">
    <property type="entry name" value="BPTI_KUNITZ_2"/>
    <property type="match status" value="10"/>
</dbReference>
<evidence type="ECO:0000313" key="9">
    <source>
        <dbReference type="EMBL" id="VDK68293.1"/>
    </source>
</evidence>
<keyword evidence="2" id="KW-0722">Serine protease inhibitor</keyword>
<evidence type="ECO:0000259" key="7">
    <source>
        <dbReference type="PROSITE" id="PS50279"/>
    </source>
</evidence>
<evidence type="ECO:0000313" key="10">
    <source>
        <dbReference type="Proteomes" id="UP000277928"/>
    </source>
</evidence>
<feature type="domain" description="BPTI/Kunitz inhibitor" evidence="7">
    <location>
        <begin position="355"/>
        <end position="405"/>
    </location>
</feature>
<name>A0A3P6SFH5_LITSI</name>
<evidence type="ECO:0000256" key="5">
    <source>
        <dbReference type="SAM" id="MobiDB-lite"/>
    </source>
</evidence>
<dbReference type="CDD" id="cd00191">
    <property type="entry name" value="TY"/>
    <property type="match status" value="1"/>
</dbReference>
<feature type="domain" description="BPTI/Kunitz inhibitor" evidence="7">
    <location>
        <begin position="2445"/>
        <end position="2495"/>
    </location>
</feature>
<feature type="compositionally biased region" description="Basic and acidic residues" evidence="5">
    <location>
        <begin position="3001"/>
        <end position="3018"/>
    </location>
</feature>
<dbReference type="InterPro" id="IPR036857">
    <property type="entry name" value="Thyroglobulin_1_sf"/>
</dbReference>
<dbReference type="InterPro" id="IPR055065">
    <property type="entry name" value="OB_MCM10"/>
</dbReference>
<dbReference type="Pfam" id="PF09332">
    <property type="entry name" value="Mcm10"/>
    <property type="match status" value="1"/>
</dbReference>
<feature type="compositionally biased region" description="Low complexity" evidence="5">
    <location>
        <begin position="489"/>
        <end position="510"/>
    </location>
</feature>
<feature type="chain" id="PRO_5018096420" description="Papilin" evidence="6">
    <location>
        <begin position="22"/>
        <end position="3651"/>
    </location>
</feature>
<dbReference type="STRING" id="42156.A0A3P6SFH5"/>
<keyword evidence="3 4" id="KW-1015">Disulfide bond</keyword>
<dbReference type="InterPro" id="IPR012340">
    <property type="entry name" value="NA-bd_OB-fold"/>
</dbReference>
<feature type="domain" description="BPTI/Kunitz inhibitor" evidence="7">
    <location>
        <begin position="2088"/>
        <end position="2138"/>
    </location>
</feature>
<feature type="compositionally biased region" description="Low complexity" evidence="5">
    <location>
        <begin position="534"/>
        <end position="546"/>
    </location>
</feature>
<dbReference type="InterPro" id="IPR000716">
    <property type="entry name" value="Thyroglobulin_1"/>
</dbReference>
<feature type="region of interest" description="Disordered" evidence="5">
    <location>
        <begin position="1045"/>
        <end position="1079"/>
    </location>
</feature>
<dbReference type="Pfam" id="PF22379">
    <property type="entry name" value="OB_MCM10"/>
    <property type="match status" value="1"/>
</dbReference>
<feature type="domain" description="BPTI/Kunitz inhibitor" evidence="7">
    <location>
        <begin position="238"/>
        <end position="288"/>
    </location>
</feature>
<feature type="domain" description="BPTI/Kunitz inhibitor" evidence="7">
    <location>
        <begin position="949"/>
        <end position="999"/>
    </location>
</feature>
<organism evidence="9 10">
    <name type="scientific">Litomosoides sigmodontis</name>
    <name type="common">Filarial nematode worm</name>
    <dbReference type="NCBI Taxonomy" id="42156"/>
    <lineage>
        <taxon>Eukaryota</taxon>
        <taxon>Metazoa</taxon>
        <taxon>Ecdysozoa</taxon>
        <taxon>Nematoda</taxon>
        <taxon>Chromadorea</taxon>
        <taxon>Rhabditida</taxon>
        <taxon>Spirurina</taxon>
        <taxon>Spiruromorpha</taxon>
        <taxon>Filarioidea</taxon>
        <taxon>Onchocercidae</taxon>
        <taxon>Litomosoides</taxon>
    </lineage>
</organism>
<dbReference type="InterPro" id="IPR015411">
    <property type="entry name" value="Rep_factor_Mcm10_C"/>
</dbReference>
<dbReference type="SMART" id="SM00289">
    <property type="entry name" value="WR1"/>
    <property type="match status" value="4"/>
</dbReference>
<evidence type="ECO:0000256" key="3">
    <source>
        <dbReference type="ARBA" id="ARBA00023157"/>
    </source>
</evidence>
<dbReference type="EMBL" id="UYRX01000009">
    <property type="protein sequence ID" value="VDK68293.1"/>
    <property type="molecule type" value="Genomic_DNA"/>
</dbReference>
<feature type="region of interest" description="Disordered" evidence="5">
    <location>
        <begin position="3000"/>
        <end position="3023"/>
    </location>
</feature>
<evidence type="ECO:0008006" key="11">
    <source>
        <dbReference type="Google" id="ProtNLM"/>
    </source>
</evidence>
<feature type="domain" description="BPTI/Kunitz inhibitor" evidence="7">
    <location>
        <begin position="2024"/>
        <end position="2074"/>
    </location>
</feature>
<dbReference type="InterPro" id="IPR020901">
    <property type="entry name" value="Prtase_inh_Kunz-CS"/>
</dbReference>
<dbReference type="Gene3D" id="4.10.410.10">
    <property type="entry name" value="Pancreatic trypsin inhibitor Kunitz domain"/>
    <property type="match status" value="10"/>
</dbReference>
<dbReference type="FunFam" id="4.10.410.10:FF:000005">
    <property type="entry name" value="Pancreatic trypsin inhibitor"/>
    <property type="match status" value="1"/>
</dbReference>
<feature type="domain" description="BPTI/Kunitz inhibitor" evidence="7">
    <location>
        <begin position="662"/>
        <end position="712"/>
    </location>
</feature>
<feature type="compositionally biased region" description="Polar residues" evidence="5">
    <location>
        <begin position="1672"/>
        <end position="1686"/>
    </location>
</feature>
<feature type="region of interest" description="Disordered" evidence="5">
    <location>
        <begin position="526"/>
        <end position="636"/>
    </location>
</feature>
<sequence>MKKASLTQVALIILSCTIVVAVKTGVINLCKRQPFRGRCPAVKGKGPSRSQFVLRYYLRDNECVSYPFGHCADDENEPMLYRYKKDCEKACLNERNNTSSATAEAVEEESASALGNKGIGTTKHHVGTTSTVPSTMTTAASLQRTSFTAKKNKNKPHKLLTECERQRQASASGLIKSDFIPICTADGSFRTLQCRAPGRDCFCVDHNGVKIPNSESSGTTKPKCKQIIKARKLWMDECVSPPDSGPCNSAITRWYYDYKQQQCLEFRYSGCGGSENNHPTKADCEKQCKPAKSDVKCKDGLEPLKDENGRLANCAEIACPVGYLCSIVQSGSACCPNSTSSKATDTHSDATPDICQLPKDRGPCDQYELRFYYNNRLNECKYFFFGGCEGNANNFERVEECERFCRQRGAKANGSSIVVSAPQLITSGPQMRKLSKEFGTKPVEKANERSRLEEVTDNSASGGTKHNMGSSISDVAKTTDITDTTGGANSESNERNSSSSQTTDFSASSTNENKIELSQNIHQNVHKEMKDETTTSSDSSSPDFSPVQPKSTTTALRNTEKFVTSGDQSSKSSQEFSSQSVTVTGQQLSDRQEQVKISSSKMSTIRRHPNTGGEERLSDRSKLSSASPTDSSPSNTITAQLITSSTAEPLVPEATESIDDRCLQKRDRGTCTGQFIRWHWDSERNTCQVFTYSGCDGNGNNFRSREDCFAACHQPTPEVSNMDNVCNHSIHPGDCAGAFQRFAFDSTIGDCRPFTYTGCGGNGNNFGSSLECRNKCAANKPTLSTDICQHPIEVGECSGVFPRFAYDLIANECRQFTYGGCGGNGNNFGSIAECKETCVREQRNVSVQCPVVDISLCVEPCALFVNRRGCRECTCPVAHTTTYNQTKNGLAESSTSSPAMSFTSSADESRILETEQFPRSRAEKKLQLTPHPPKISQINAVTAELGEKCSQPMDAGPCENFIKRWFFDVSTGQCKSFEYGGCAGNRNHFFSKNECEIHCARFFNERTVASHNVSVSHAQHSTATWSRSADMLSELEHADITANQESTAHHFASPDAPSVTINHRNKTKANSSKNVAECDPENEGHVESVTSAEPLSVQHHNSTAMKNAVPSGRKVDILVPSSNVQQQTIAEDDNQFSMEVTKQEDVNSHQIDDKSNLNNAQNNASLMMTGIVPESETAPDQEIKVDSEMKSAYSDTSTPASFSEWEEGNLTLPQKQSEMLENIDVSQIHQQNDLSEEKSQIADFTATQNSKTSNNAQITSLPQIAESQMARKTMNSDENEPEKGMENWTANKALMNNSAFDNFLANDYEISVDRNEGRPLSNEMTSSMNSFSPQFEANNEIQTQLNKANDSSKGNKQTANISIREKADSQFAASSTQFPHKDAIAVAKDVELTQRNHDSTLRHRMRIINRGSVLEPSASSDSLSPPSASALPTSSSTLSSSTSSSLIPSDTKLSHSRTSDKNGSLNGARGVHHKHAIDEQFIAADSEEFSHGSLAMHTNTPEHTRVKFHSEKEVTLSAAALNNFDVVADSTNDNAIITDLSLTTLPRGLGMSPGRYELLDKIDTTLQHFPSRNSLMTTVTPPTPTPITVASEEPVQSATENAAAPSLASSSITSNSAFHATSTSVASMTSIGHIALSSNGTIPVKNNIMSTSSKMIIESTIAENRLERSLERSTPTQPKILSQPISSDKAWPRDVLRSIADSQALPKQYPQGELLEKKLSFGSHKPVGTFSVATFNRTVYNNANASRTPQMPTDNPTMRFSSLWKLSPNARDTTVGSVELQPKKPIGQLGKSMTESEENYFNADSSIFINASNFSNQPPTALLSSLMKSSSTKSMPAFILNSTKRTEKERGEGPVDLSSMHDFVSMPVTPQNDILQQFVSIIQSTSSEAPAASSSSSAPLNSQAHKHSRVNIVGAQSSNSLMHRELQPPPAENHNEITEHHLAAAHNLEVTTRNISYRTTVKQGEIEDPDGDGSANEEEEIDAELLHQQSVADSQVTQKTTPLAVVVHGVTSLQKLQLEADDTCVLPPDAGTCRDYVPRWFYNSQTGKCEQFSYGSCGGNSNNFLDREACEGKCSRGDLIKSQLPERCTYKKDEGYSNGYNVKWYFNLRNLRCEQMVYQGQGGNLNQFETLLECQTFCTPLGGKAPETDEIAKQIAHSLKATSTSLHPSGTAASQDEANHAQVESIAGISAKHISQSAAESHHRRVVSNDEDEKMRQISSKQLTISSQLPLPTAAPFQVPENLNTPRSGAVAVREPSLEPSLVVSAVNESNDKVVEKKIDGVKTLGIARENSDNDVVADLSNVFEDIGHTPSCPNGLKPAQHADGRPMMCLPGRNQCSDNSLCYFNGVDFFCCPNPEDPYDEHVFGGYGGEEVKRGYKNAKKTPTGGNELIVRKLRLKRHAQVFGTRASEINTAARIDSKIQRSLTTASLAANDSDANKQEDNICMLDATTGKCNEAHLRFFYDRRVGTCRLFYYSGCGGNENNFVTEDECRRRCKNEKVHVDDALPGSCPFGEPPFGDNAPVICGKDAQSFECPKGYYCRMGPPNVCCLEKSLPSLEKILVAKKNQKNIRFSPHTGYVPSEAQGKDEADNSPSSLLPTNICPDGSDALLDESTQKPLKCGLGYDGQSFCPVGYYCSIDSERNGRLCCKLGIIGVNIPPPPTAPPFFGLRPSNPGEVIPRGSLPSDYIREEHYETGISNVPQPNENHSPYVPLGITKLTSDVNRLTESSTLEKEATYSSRNLVQPYVTAGSSANPDQYNKETDSSENHTPSDMEFQDNSYGRMMLKSKDQTFQTRAFYNTANNVAFPEGETNEVQIDVGEMKDPFESLEYAQKPTSDRSICLLKPNEGRTCREDESPPRTNLQYFYSSRDKRCKLYFYRGCGGSQNRFDTKRHCELTCAVNKEMNKVSYVFLVILVNTVTTTLKLSTFLSHTLCDNARKHRPEINDSDPQVPRTYSTAKCAWSEWLKETGTMSATLGELLNLFENDEPINAQSLANVNNENGRETKKIDGKQNEEKARLTTSSAVSADRKLDFGCSKASDGSSAQKKKTDNECRVLLSNCSNPNEDEWNRTDRAIRLDGTGRSIKLQNCSDSVHRAEAVEKQKLSVQENRRLLQGKAQQITKALESSPKDALKVYDSFFGIRIRNPTLSSAAFESYCDGLKKIRLSQLKSFPKPSDKWISLAVIIEKTGCRKSSNGNEYMIWNTSDLVNSLDTNVKILVFGDCIKKFWKLQLGSVIALVTPPFASGDDKQITVKLTKCAQVLEMGFCPDFGHCKCERCIYHVQRAAQKFTANRGSFASVLTNPKPKLALQESNFPGGTVTISGRPSKVSASALSISAGRKNFKRQQIGSCLMQSKSLKECEKKTLDALIAKEASLSASQPHGKSLLIERNNESLKEFLLKQEEEKIPTLSPVLGKGLKSESVLLISPRKIKLSASENAKRKAVAIVTKRGGLEKADPNTINGRPKKGRLFFSPEHKEELKVKKSEANATANGNPENRKFLKKTFYTADEISALLEKKSSHEDELRQEDVIREERYFQSMEQKERLENYLTNIMEIKNCSVITCIKCKYTSHKQSDLCKQLLHTVKQWKATKRFFRCKQCHSRTISYERLPTTPCTQCGYNDFQRVAMKDEKRIKLAQENLLLRGEERKYVN</sequence>
<keyword evidence="10" id="KW-1185">Reference proteome</keyword>
<reference evidence="9 10" key="1">
    <citation type="submission" date="2018-08" db="EMBL/GenBank/DDBJ databases">
        <authorList>
            <person name="Laetsch R D."/>
            <person name="Stevens L."/>
            <person name="Kumar S."/>
            <person name="Blaxter L. M."/>
        </authorList>
    </citation>
    <scope>NUCLEOTIDE SEQUENCE [LARGE SCALE GENOMIC DNA]</scope>
</reference>
<dbReference type="InterPro" id="IPR002223">
    <property type="entry name" value="Kunitz_BPTI"/>
</dbReference>
<dbReference type="Gene3D" id="2.40.50.140">
    <property type="entry name" value="Nucleic acid-binding proteins"/>
    <property type="match status" value="1"/>
</dbReference>
<feature type="compositionally biased region" description="Low complexity" evidence="5">
    <location>
        <begin position="1417"/>
        <end position="1451"/>
    </location>
</feature>
<dbReference type="InterPro" id="IPR006150">
    <property type="entry name" value="Cys_repeat_1"/>
</dbReference>
<dbReference type="FunFam" id="4.10.410.10:FF:000020">
    <property type="entry name" value="Collagen, type VI, alpha 3"/>
    <property type="match status" value="3"/>
</dbReference>
<accession>A0A3P6SFH5</accession>
<feature type="region of interest" description="Disordered" evidence="5">
    <location>
        <begin position="2742"/>
        <end position="2772"/>
    </location>
</feature>
<feature type="region of interest" description="Disordered" evidence="5">
    <location>
        <begin position="1415"/>
        <end position="1469"/>
    </location>
</feature>
<protein>
    <recommendedName>
        <fullName evidence="11">Papilin</fullName>
    </recommendedName>
</protein>
<dbReference type="OMA" id="VPVNCAK"/>
<feature type="compositionally biased region" description="Polar residues" evidence="5">
    <location>
        <begin position="457"/>
        <end position="473"/>
    </location>
</feature>
<dbReference type="InterPro" id="IPR056791">
    <property type="entry name" value="Znf_Mcm10_C"/>
</dbReference>
<dbReference type="SUPFAM" id="SSF57610">
    <property type="entry name" value="Thyroglobulin type-1 domain"/>
    <property type="match status" value="1"/>
</dbReference>
<dbReference type="InterPro" id="IPR036880">
    <property type="entry name" value="Kunitz_BPTI_sf"/>
</dbReference>
<dbReference type="GO" id="GO:0004867">
    <property type="term" value="F:serine-type endopeptidase inhibitor activity"/>
    <property type="evidence" value="ECO:0007669"/>
    <property type="project" value="UniProtKB-KW"/>
</dbReference>
<feature type="compositionally biased region" description="Polar residues" evidence="5">
    <location>
        <begin position="479"/>
        <end position="488"/>
    </location>
</feature>
<dbReference type="PROSITE" id="PS00280">
    <property type="entry name" value="BPTI_KUNITZ_1"/>
    <property type="match status" value="5"/>
</dbReference>
<dbReference type="Proteomes" id="UP000277928">
    <property type="component" value="Unassembled WGS sequence"/>
</dbReference>
<feature type="domain" description="BPTI/Kunitz inhibitor" evidence="7">
    <location>
        <begin position="2841"/>
        <end position="2898"/>
    </location>
</feature>
<evidence type="ECO:0000256" key="6">
    <source>
        <dbReference type="SAM" id="SignalP"/>
    </source>
</evidence>
<feature type="compositionally biased region" description="Low complexity" evidence="5">
    <location>
        <begin position="563"/>
        <end position="584"/>
    </location>
</feature>
<dbReference type="PROSITE" id="PS51257">
    <property type="entry name" value="PROKAR_LIPOPROTEIN"/>
    <property type="match status" value="1"/>
</dbReference>
<gene>
    <name evidence="9" type="ORF">NLS_LOCUS368</name>
</gene>
<dbReference type="CDD" id="cd00109">
    <property type="entry name" value="Kunitz-type"/>
    <property type="match status" value="7"/>
</dbReference>